<dbReference type="EMBL" id="NGJS01000001">
    <property type="protein sequence ID" value="RSU00532.1"/>
    <property type="molecule type" value="Genomic_DNA"/>
</dbReference>
<keyword evidence="11" id="KW-1185">Reference proteome</keyword>
<dbReference type="FunFam" id="3.40.50.300:FF:000991">
    <property type="entry name" value="Dephospho-CoA kinase"/>
    <property type="match status" value="1"/>
</dbReference>
<evidence type="ECO:0000313" key="10">
    <source>
        <dbReference type="EMBL" id="RSU00532.1"/>
    </source>
</evidence>
<dbReference type="GO" id="GO:0015937">
    <property type="term" value="P:coenzyme A biosynthetic process"/>
    <property type="evidence" value="ECO:0007669"/>
    <property type="project" value="UniProtKB-UniRule"/>
</dbReference>
<evidence type="ECO:0000313" key="11">
    <source>
        <dbReference type="Proteomes" id="UP000287857"/>
    </source>
</evidence>
<reference evidence="10 11" key="1">
    <citation type="submission" date="2017-05" db="EMBL/GenBank/DDBJ databases">
        <title>Vagococcus spp. assemblies.</title>
        <authorList>
            <person name="Gulvik C.A."/>
        </authorList>
    </citation>
    <scope>NUCLEOTIDE SEQUENCE [LARGE SCALE GENOMIC DNA]</scope>
    <source>
        <strain evidence="10 11">SS1995</strain>
    </source>
</reference>
<dbReference type="UniPathway" id="UPA00241">
    <property type="reaction ID" value="UER00356"/>
</dbReference>
<dbReference type="PANTHER" id="PTHR10695:SF46">
    <property type="entry name" value="BIFUNCTIONAL COENZYME A SYNTHASE-RELATED"/>
    <property type="match status" value="1"/>
</dbReference>
<keyword evidence="6 8" id="KW-0067">ATP-binding</keyword>
<keyword evidence="7 8" id="KW-0173">Coenzyme A biosynthesis</keyword>
<evidence type="ECO:0000256" key="4">
    <source>
        <dbReference type="ARBA" id="ARBA00022741"/>
    </source>
</evidence>
<dbReference type="RefSeq" id="WP_125982857.1">
    <property type="nucleotide sequence ID" value="NZ_NGJS01000001.1"/>
</dbReference>
<accession>A0A430A293</accession>
<dbReference type="GO" id="GO:0004140">
    <property type="term" value="F:dephospho-CoA kinase activity"/>
    <property type="evidence" value="ECO:0007669"/>
    <property type="project" value="UniProtKB-UniRule"/>
</dbReference>
<sequence>MTYFLGLTGSIATGKSTVSTYFKEKGIPIIDADIIARDVVAKGTPGLKAIVNKFGHDILLPDGALNRQALGAIIFRNDNKRKVLNNLLSSFIRTEITTQMNAYRKTNCALVIVDIPLLFEGGYQADMDAVMVVSISEATQRQRLMERNDLNEIEAKQRINSQWSIEKKEELADYIIDNNGTKAETYKQIDKWLRQAISI</sequence>
<dbReference type="GO" id="GO:0005524">
    <property type="term" value="F:ATP binding"/>
    <property type="evidence" value="ECO:0007669"/>
    <property type="project" value="UniProtKB-UniRule"/>
</dbReference>
<dbReference type="Proteomes" id="UP000287857">
    <property type="component" value="Unassembled WGS sequence"/>
</dbReference>
<dbReference type="Pfam" id="PF01121">
    <property type="entry name" value="CoaE"/>
    <property type="match status" value="1"/>
</dbReference>
<proteinExistence type="inferred from homology"/>
<name>A0A430A293_9ENTE</name>
<dbReference type="NCBIfam" id="TIGR00152">
    <property type="entry name" value="dephospho-CoA kinase"/>
    <property type="match status" value="1"/>
</dbReference>
<gene>
    <name evidence="8" type="primary">coaE</name>
    <name evidence="10" type="ORF">CBF37_00520</name>
</gene>
<evidence type="ECO:0000256" key="5">
    <source>
        <dbReference type="ARBA" id="ARBA00022777"/>
    </source>
</evidence>
<evidence type="ECO:0000256" key="6">
    <source>
        <dbReference type="ARBA" id="ARBA00022840"/>
    </source>
</evidence>
<dbReference type="EC" id="2.7.1.24" evidence="8 9"/>
<evidence type="ECO:0000256" key="1">
    <source>
        <dbReference type="ARBA" id="ARBA00009018"/>
    </source>
</evidence>
<organism evidence="10 11">
    <name type="scientific">Vagococcus vulneris</name>
    <dbReference type="NCBI Taxonomy" id="1977869"/>
    <lineage>
        <taxon>Bacteria</taxon>
        <taxon>Bacillati</taxon>
        <taxon>Bacillota</taxon>
        <taxon>Bacilli</taxon>
        <taxon>Lactobacillales</taxon>
        <taxon>Enterococcaceae</taxon>
        <taxon>Vagococcus</taxon>
    </lineage>
</organism>
<comment type="similarity">
    <text evidence="1 8">Belongs to the CoaE family.</text>
</comment>
<evidence type="ECO:0000256" key="8">
    <source>
        <dbReference type="HAMAP-Rule" id="MF_00376"/>
    </source>
</evidence>
<evidence type="ECO:0000256" key="9">
    <source>
        <dbReference type="NCBIfam" id="TIGR00152"/>
    </source>
</evidence>
<dbReference type="PROSITE" id="PS51219">
    <property type="entry name" value="DPCK"/>
    <property type="match status" value="1"/>
</dbReference>
<dbReference type="OrthoDB" id="9812943at2"/>
<comment type="catalytic activity">
    <reaction evidence="8">
        <text>3'-dephospho-CoA + ATP = ADP + CoA + H(+)</text>
        <dbReference type="Rhea" id="RHEA:18245"/>
        <dbReference type="ChEBI" id="CHEBI:15378"/>
        <dbReference type="ChEBI" id="CHEBI:30616"/>
        <dbReference type="ChEBI" id="CHEBI:57287"/>
        <dbReference type="ChEBI" id="CHEBI:57328"/>
        <dbReference type="ChEBI" id="CHEBI:456216"/>
        <dbReference type="EC" id="2.7.1.24"/>
    </reaction>
</comment>
<evidence type="ECO:0000256" key="2">
    <source>
        <dbReference type="ARBA" id="ARBA00022490"/>
    </source>
</evidence>
<dbReference type="Gene3D" id="3.40.50.300">
    <property type="entry name" value="P-loop containing nucleotide triphosphate hydrolases"/>
    <property type="match status" value="1"/>
</dbReference>
<protein>
    <recommendedName>
        <fullName evidence="8 9">Dephospho-CoA kinase</fullName>
        <ecNumber evidence="8 9">2.7.1.24</ecNumber>
    </recommendedName>
    <alternativeName>
        <fullName evidence="8">Dephosphocoenzyme A kinase</fullName>
    </alternativeName>
</protein>
<dbReference type="InterPro" id="IPR027417">
    <property type="entry name" value="P-loop_NTPase"/>
</dbReference>
<evidence type="ECO:0000256" key="7">
    <source>
        <dbReference type="ARBA" id="ARBA00022993"/>
    </source>
</evidence>
<comment type="caution">
    <text evidence="10">The sequence shown here is derived from an EMBL/GenBank/DDBJ whole genome shotgun (WGS) entry which is preliminary data.</text>
</comment>
<evidence type="ECO:0000256" key="3">
    <source>
        <dbReference type="ARBA" id="ARBA00022679"/>
    </source>
</evidence>
<keyword evidence="5 8" id="KW-0418">Kinase</keyword>
<dbReference type="InterPro" id="IPR001977">
    <property type="entry name" value="Depp_CoAkinase"/>
</dbReference>
<keyword evidence="2 8" id="KW-0963">Cytoplasm</keyword>
<comment type="subcellular location">
    <subcellularLocation>
        <location evidence="8">Cytoplasm</location>
    </subcellularLocation>
</comment>
<dbReference type="CDD" id="cd02022">
    <property type="entry name" value="DPCK"/>
    <property type="match status" value="1"/>
</dbReference>
<dbReference type="HAMAP" id="MF_00376">
    <property type="entry name" value="Dephospho_CoA_kinase"/>
    <property type="match status" value="1"/>
</dbReference>
<keyword evidence="3 8" id="KW-0808">Transferase</keyword>
<keyword evidence="4 8" id="KW-0547">Nucleotide-binding</keyword>
<dbReference type="PANTHER" id="PTHR10695">
    <property type="entry name" value="DEPHOSPHO-COA KINASE-RELATED"/>
    <property type="match status" value="1"/>
</dbReference>
<dbReference type="GO" id="GO:0005737">
    <property type="term" value="C:cytoplasm"/>
    <property type="evidence" value="ECO:0007669"/>
    <property type="project" value="UniProtKB-SubCell"/>
</dbReference>
<comment type="pathway">
    <text evidence="8">Cofactor biosynthesis; coenzyme A biosynthesis; CoA from (R)-pantothenate: step 5/5.</text>
</comment>
<dbReference type="SUPFAM" id="SSF52540">
    <property type="entry name" value="P-loop containing nucleoside triphosphate hydrolases"/>
    <property type="match status" value="1"/>
</dbReference>
<feature type="binding site" evidence="8">
    <location>
        <begin position="12"/>
        <end position="17"/>
    </location>
    <ligand>
        <name>ATP</name>
        <dbReference type="ChEBI" id="CHEBI:30616"/>
    </ligand>
</feature>
<dbReference type="AlphaFoldDB" id="A0A430A293"/>
<comment type="function">
    <text evidence="8">Catalyzes the phosphorylation of the 3'-hydroxyl group of dephosphocoenzyme A to form coenzyme A.</text>
</comment>